<evidence type="ECO:0000256" key="2">
    <source>
        <dbReference type="ARBA" id="ARBA00022801"/>
    </source>
</evidence>
<dbReference type="Gene3D" id="3.30.420.40">
    <property type="match status" value="1"/>
</dbReference>
<sequence length="494" mass="55779">MGFQFSFVVSVAFDRIFMTVDIKERAHLSPSSLQKLKFSTSICFSFRIGKVSISDCRTTLISYMKLGSSTEEKDMDSQHKIKWTLYISLASMFIFVSVTEVGPFSSMKRLYSSYETDTHHKYVIVFDGGSTGTRIHVFTFVNNSSSGRLALENEYFEEVKPGLSNYANKPQNAANSVLHLLDKAKAVVPPNSWVETPVALRATAGLRLLPSALSESILDAISKAFQSSPFLTDEESVAVLDGEDEGLYAWYTLNFLLGKLNEASHSALSLDLGGGSTQVTFTPVELDTFIRSPKEYIVLRRIQNKTMPVYTHSYLGLGLMSARLAMLHLSSDNSGSLKKDETKFKSSCIHPHVKHSWKHDMKEYIIKGRKDEKYGFKECYDKAVQFLGDNVDKPEEFRRREIYALSYYFDRSRDLGIIDQETGRITVGDFMKACKRECSEKKVKEPFLCLDCSYISALLHHGLGLHERKEIQLAKRIDGIETSWGLGAAFNMLR</sequence>
<evidence type="ECO:0000256" key="4">
    <source>
        <dbReference type="PIRSR" id="PIRSR600407-2"/>
    </source>
</evidence>
<evidence type="ECO:0000313" key="6">
    <source>
        <dbReference type="Proteomes" id="UP000887013"/>
    </source>
</evidence>
<keyword evidence="4" id="KW-0547">Nucleotide-binding</keyword>
<dbReference type="InterPro" id="IPR000407">
    <property type="entry name" value="GDA1_CD39_NTPase"/>
</dbReference>
<dbReference type="CDD" id="cd24046">
    <property type="entry name" value="ASKHA_NBD_NTPDase5-like"/>
    <property type="match status" value="1"/>
</dbReference>
<accession>A0A8X6Q2M0</accession>
<dbReference type="Gene3D" id="3.30.420.150">
    <property type="entry name" value="Exopolyphosphatase. Domain 2"/>
    <property type="match status" value="1"/>
</dbReference>
<keyword evidence="2" id="KW-0378">Hydrolase</keyword>
<keyword evidence="4" id="KW-0067">ATP-binding</keyword>
<name>A0A8X6Q2M0_NEPPI</name>
<organism evidence="5 6">
    <name type="scientific">Nephila pilipes</name>
    <name type="common">Giant wood spider</name>
    <name type="synonym">Nephila maculata</name>
    <dbReference type="NCBI Taxonomy" id="299642"/>
    <lineage>
        <taxon>Eukaryota</taxon>
        <taxon>Metazoa</taxon>
        <taxon>Ecdysozoa</taxon>
        <taxon>Arthropoda</taxon>
        <taxon>Chelicerata</taxon>
        <taxon>Arachnida</taxon>
        <taxon>Araneae</taxon>
        <taxon>Araneomorphae</taxon>
        <taxon>Entelegynae</taxon>
        <taxon>Araneoidea</taxon>
        <taxon>Nephilidae</taxon>
        <taxon>Nephila</taxon>
    </lineage>
</organism>
<dbReference type="PANTHER" id="PTHR11782">
    <property type="entry name" value="ADENOSINE/GUANOSINE DIPHOSPHATASE"/>
    <property type="match status" value="1"/>
</dbReference>
<dbReference type="Proteomes" id="UP000887013">
    <property type="component" value="Unassembled WGS sequence"/>
</dbReference>
<dbReference type="AlphaFoldDB" id="A0A8X6Q2M0"/>
<reference evidence="5" key="1">
    <citation type="submission" date="2020-08" db="EMBL/GenBank/DDBJ databases">
        <title>Multicomponent nature underlies the extraordinary mechanical properties of spider dragline silk.</title>
        <authorList>
            <person name="Kono N."/>
            <person name="Nakamura H."/>
            <person name="Mori M."/>
            <person name="Yoshida Y."/>
            <person name="Ohtoshi R."/>
            <person name="Malay A.D."/>
            <person name="Moran D.A.P."/>
            <person name="Tomita M."/>
            <person name="Numata K."/>
            <person name="Arakawa K."/>
        </authorList>
    </citation>
    <scope>NUCLEOTIDE SEQUENCE</scope>
</reference>
<dbReference type="Pfam" id="PF01150">
    <property type="entry name" value="GDA1_CD39"/>
    <property type="match status" value="1"/>
</dbReference>
<gene>
    <name evidence="5" type="primary">ENTPD5</name>
    <name evidence="5" type="ORF">NPIL_649361</name>
</gene>
<keyword evidence="6" id="KW-1185">Reference proteome</keyword>
<evidence type="ECO:0000313" key="5">
    <source>
        <dbReference type="EMBL" id="GFT93308.1"/>
    </source>
</evidence>
<dbReference type="OrthoDB" id="6372431at2759"/>
<proteinExistence type="inferred from homology"/>
<evidence type="ECO:0000256" key="3">
    <source>
        <dbReference type="PIRSR" id="PIRSR600407-1"/>
    </source>
</evidence>
<dbReference type="GO" id="GO:0005524">
    <property type="term" value="F:ATP binding"/>
    <property type="evidence" value="ECO:0007669"/>
    <property type="project" value="UniProtKB-KW"/>
</dbReference>
<comment type="similarity">
    <text evidence="1">Belongs to the GDA1/CD39 NTPase family.</text>
</comment>
<dbReference type="GO" id="GO:0016787">
    <property type="term" value="F:hydrolase activity"/>
    <property type="evidence" value="ECO:0007669"/>
    <property type="project" value="UniProtKB-KW"/>
</dbReference>
<feature type="binding site" evidence="4">
    <location>
        <begin position="274"/>
        <end position="278"/>
    </location>
    <ligand>
        <name>ATP</name>
        <dbReference type="ChEBI" id="CHEBI:30616"/>
    </ligand>
</feature>
<dbReference type="PANTHER" id="PTHR11782:SF127">
    <property type="entry name" value="NTPASE, ISOFORM F"/>
    <property type="match status" value="1"/>
</dbReference>
<dbReference type="EMBL" id="BMAW01121265">
    <property type="protein sequence ID" value="GFT93308.1"/>
    <property type="molecule type" value="Genomic_DNA"/>
</dbReference>
<feature type="active site" description="Proton acceptor" evidence="3">
    <location>
        <position position="245"/>
    </location>
</feature>
<evidence type="ECO:0000256" key="1">
    <source>
        <dbReference type="ARBA" id="ARBA00009283"/>
    </source>
</evidence>
<comment type="caution">
    <text evidence="5">The sequence shown here is derived from an EMBL/GenBank/DDBJ whole genome shotgun (WGS) entry which is preliminary data.</text>
</comment>
<protein>
    <submittedName>
        <fullName evidence="5">Ectonucleoside triphosphate diphosphohydrolase 5</fullName>
    </submittedName>
</protein>